<evidence type="ECO:0000259" key="2">
    <source>
        <dbReference type="Pfam" id="PF12937"/>
    </source>
</evidence>
<keyword evidence="4" id="KW-1185">Reference proteome</keyword>
<dbReference type="Gene3D" id="1.20.1280.50">
    <property type="match status" value="1"/>
</dbReference>
<evidence type="ECO:0000313" key="3">
    <source>
        <dbReference type="EMBL" id="KAJ7026006.1"/>
    </source>
</evidence>
<feature type="region of interest" description="Disordered" evidence="1">
    <location>
        <begin position="649"/>
        <end position="723"/>
    </location>
</feature>
<dbReference type="Pfam" id="PF12937">
    <property type="entry name" value="F-box-like"/>
    <property type="match status" value="1"/>
</dbReference>
<feature type="domain" description="F-box" evidence="2">
    <location>
        <begin position="42"/>
        <end position="70"/>
    </location>
</feature>
<feature type="compositionally biased region" description="Basic and acidic residues" evidence="1">
    <location>
        <begin position="651"/>
        <end position="660"/>
    </location>
</feature>
<sequence>MDPEMLALNLPTHDQPTTDSKPSHDPSVVVKRKASNLWTAADMLHEIFSLLDGQTLVALALVCRGWKQVLQAAELRYIVELWASGMVDVARGADPTITTTPLRIPFAEKLIDLLDHQRAWASLAWRSEAVVEVRPLMNSAYDFVGGFFCQQDSQTGFRKISLDSAIAQVLLPPKEFEETWSDFANLVTYPSEDLLVSLGLYSGLDDLVFSVGVKMWSLAKLQTQEGAADDFLLILDQSEDFSPHYSMHIEEDVIAVFAQPGSGSQDESAQLALINWKTEVLILDTFAVAHDTDPEFPRHSLFSLPYASGPTSDFGSTPSSADSDESSPIHRATLMLPQLQPGSELMETTIVTSPFPGHVPKLGALFSKSRERCIYVIGLRYQTGSASQWYRLAMRHYDLHKYTLSSSPHPRILNWEDWGPSQTRMIYADAEVYGERVGFPIEDSLAVFDFNIGAARSQFDSPNSSFVREPSIVGHGLFVELAMTWLPCRLSKREMDGDRESTFIIDQERVLEVEDQVGPRVAPDEVSDCSTTPLGHYGLKNPLSKTTSTGTRTKSDHELLLTRFLTALRPPLWAQESTVKDDQRWHQDQVGPRVAPDEASDCSTTPLGHYGLKNPLSKTTSAGTRTKSDHELLLTRFLTALRPPLWAQESTVKDDQRWHQDQVGPRVAPDEDDQRRHQDQVGPRVAPDEVSDCTTTPLGHYGLKKPLSKTTSAGTRTKSDHELLLTSTMSSSGYTQFKSECPTRLYPPQAVTSVGAARKHTVLGYTLPAAGMRHRARRITHLQRLTAPESAYPQDAECLTALLESKLRGTTTQLSNVTAQHTELGRVKSGRERGGCEAGCAGAQVLAGKMVHDDAGELRREEGQIRG</sequence>
<protein>
    <recommendedName>
        <fullName evidence="2">F-box domain-containing protein</fullName>
    </recommendedName>
</protein>
<dbReference type="InterPro" id="IPR036047">
    <property type="entry name" value="F-box-like_dom_sf"/>
</dbReference>
<dbReference type="Proteomes" id="UP001218188">
    <property type="component" value="Unassembled WGS sequence"/>
</dbReference>
<evidence type="ECO:0000256" key="1">
    <source>
        <dbReference type="SAM" id="MobiDB-lite"/>
    </source>
</evidence>
<dbReference type="InterPro" id="IPR001810">
    <property type="entry name" value="F-box_dom"/>
</dbReference>
<dbReference type="EMBL" id="JARJCM010000145">
    <property type="protein sequence ID" value="KAJ7026006.1"/>
    <property type="molecule type" value="Genomic_DNA"/>
</dbReference>
<reference evidence="3" key="1">
    <citation type="submission" date="2023-03" db="EMBL/GenBank/DDBJ databases">
        <title>Massive genome expansion in bonnet fungi (Mycena s.s.) driven by repeated elements and novel gene families across ecological guilds.</title>
        <authorList>
            <consortium name="Lawrence Berkeley National Laboratory"/>
            <person name="Harder C.B."/>
            <person name="Miyauchi S."/>
            <person name="Viragh M."/>
            <person name="Kuo A."/>
            <person name="Thoen E."/>
            <person name="Andreopoulos B."/>
            <person name="Lu D."/>
            <person name="Skrede I."/>
            <person name="Drula E."/>
            <person name="Henrissat B."/>
            <person name="Morin E."/>
            <person name="Kohler A."/>
            <person name="Barry K."/>
            <person name="LaButti K."/>
            <person name="Morin E."/>
            <person name="Salamov A."/>
            <person name="Lipzen A."/>
            <person name="Mereny Z."/>
            <person name="Hegedus B."/>
            <person name="Baldrian P."/>
            <person name="Stursova M."/>
            <person name="Weitz H."/>
            <person name="Taylor A."/>
            <person name="Grigoriev I.V."/>
            <person name="Nagy L.G."/>
            <person name="Martin F."/>
            <person name="Kauserud H."/>
        </authorList>
    </citation>
    <scope>NUCLEOTIDE SEQUENCE</scope>
    <source>
        <strain evidence="3">CBHHK200</strain>
    </source>
</reference>
<feature type="region of interest" description="Disordered" evidence="1">
    <location>
        <begin position="1"/>
        <end position="26"/>
    </location>
</feature>
<comment type="caution">
    <text evidence="3">The sequence shown here is derived from an EMBL/GenBank/DDBJ whole genome shotgun (WGS) entry which is preliminary data.</text>
</comment>
<proteinExistence type="predicted"/>
<evidence type="ECO:0000313" key="4">
    <source>
        <dbReference type="Proteomes" id="UP001218188"/>
    </source>
</evidence>
<feature type="region of interest" description="Disordered" evidence="1">
    <location>
        <begin position="591"/>
        <end position="624"/>
    </location>
</feature>
<accession>A0AAD6SFU4</accession>
<name>A0AAD6SFU4_9AGAR</name>
<dbReference type="AlphaFoldDB" id="A0AAD6SFU4"/>
<feature type="region of interest" description="Disordered" evidence="1">
    <location>
        <begin position="521"/>
        <end position="552"/>
    </location>
</feature>
<gene>
    <name evidence="3" type="ORF">C8F04DRAFT_1268597</name>
</gene>
<organism evidence="3 4">
    <name type="scientific">Mycena alexandri</name>
    <dbReference type="NCBI Taxonomy" id="1745969"/>
    <lineage>
        <taxon>Eukaryota</taxon>
        <taxon>Fungi</taxon>
        <taxon>Dikarya</taxon>
        <taxon>Basidiomycota</taxon>
        <taxon>Agaricomycotina</taxon>
        <taxon>Agaricomycetes</taxon>
        <taxon>Agaricomycetidae</taxon>
        <taxon>Agaricales</taxon>
        <taxon>Marasmiineae</taxon>
        <taxon>Mycenaceae</taxon>
        <taxon>Mycena</taxon>
    </lineage>
</organism>
<dbReference type="SUPFAM" id="SSF81383">
    <property type="entry name" value="F-box domain"/>
    <property type="match status" value="1"/>
</dbReference>